<accession>A0A5K8ABD3</accession>
<feature type="binding site" evidence="9">
    <location>
        <position position="9"/>
    </location>
    <ligand>
        <name>a divalent metal cation</name>
        <dbReference type="ChEBI" id="CHEBI:60240"/>
    </ligand>
</feature>
<evidence type="ECO:0000256" key="9">
    <source>
        <dbReference type="HAMAP-Rule" id="MF_00060"/>
    </source>
</evidence>
<feature type="binding site" evidence="9">
    <location>
        <position position="39"/>
    </location>
    <ligand>
        <name>a divalent metal cation</name>
        <dbReference type="ChEBI" id="CHEBI:60240"/>
    </ligand>
</feature>
<keyword evidence="12" id="KW-1185">Reference proteome</keyword>
<dbReference type="NCBIfam" id="NF001492">
    <property type="entry name" value="PRK00346.2-2"/>
    <property type="match status" value="1"/>
</dbReference>
<sequence>MQILLTNDDGIHAPGLWALHHALAGHHAVTVVAPDRERSAVGHGITLHQPIRLESARVNGSAQGYAVSGTPADCVKLGLAELFDRRPDLVLSGINPGANVGVNVNYSGTVAAAKEAAIAGIPAIAVSIKAPGRDHLAAAARFAEGFSRQVIARGIPTGTFLNLNFPDLPMDEIRGVRWSRQGTDGVAQHFEKRRDPRDRTYYWQACDQQDGYAQTDVDGGALAGRFISVTPIKCDMTDYDTLRTLSEWEIPLSPDPEADR</sequence>
<keyword evidence="8 9" id="KW-0378">Hydrolase</keyword>
<dbReference type="PANTHER" id="PTHR30457">
    <property type="entry name" value="5'-NUCLEOTIDASE SURE"/>
    <property type="match status" value="1"/>
</dbReference>
<feature type="domain" description="Survival protein SurE-like phosphatase/nucleotidase" evidence="10">
    <location>
        <begin position="3"/>
        <end position="184"/>
    </location>
</feature>
<dbReference type="Proteomes" id="UP000422108">
    <property type="component" value="Chromosome"/>
</dbReference>
<dbReference type="NCBIfam" id="TIGR00087">
    <property type="entry name" value="surE"/>
    <property type="match status" value="1"/>
</dbReference>
<name>A0A5K8ABD3_9BACT</name>
<dbReference type="InterPro" id="IPR030048">
    <property type="entry name" value="SurE"/>
</dbReference>
<keyword evidence="6 9" id="KW-0479">Metal-binding</keyword>
<feature type="binding site" evidence="9">
    <location>
        <position position="8"/>
    </location>
    <ligand>
        <name>a divalent metal cation</name>
        <dbReference type="ChEBI" id="CHEBI:60240"/>
    </ligand>
</feature>
<evidence type="ECO:0000259" key="10">
    <source>
        <dbReference type="Pfam" id="PF01975"/>
    </source>
</evidence>
<dbReference type="RefSeq" id="WP_155310561.1">
    <property type="nucleotide sequence ID" value="NZ_AP021879.1"/>
</dbReference>
<gene>
    <name evidence="9 11" type="primary">surE</name>
    <name evidence="11" type="ORF">DSCOOX_25340</name>
</gene>
<feature type="binding site" evidence="9">
    <location>
        <position position="95"/>
    </location>
    <ligand>
        <name>a divalent metal cation</name>
        <dbReference type="ChEBI" id="CHEBI:60240"/>
    </ligand>
</feature>
<dbReference type="HAMAP" id="MF_00060">
    <property type="entry name" value="SurE"/>
    <property type="match status" value="1"/>
</dbReference>
<evidence type="ECO:0000313" key="12">
    <source>
        <dbReference type="Proteomes" id="UP000422108"/>
    </source>
</evidence>
<keyword evidence="7 9" id="KW-0547">Nucleotide-binding</keyword>
<dbReference type="PANTHER" id="PTHR30457:SF0">
    <property type="entry name" value="PHOSPHATASE, PUTATIVE (AFU_ORTHOLOGUE AFUA_4G01070)-RELATED"/>
    <property type="match status" value="1"/>
</dbReference>
<proteinExistence type="inferred from homology"/>
<dbReference type="EMBL" id="AP021879">
    <property type="protein sequence ID" value="BBO89354.1"/>
    <property type="molecule type" value="Genomic_DNA"/>
</dbReference>
<evidence type="ECO:0000256" key="4">
    <source>
        <dbReference type="ARBA" id="ARBA00011062"/>
    </source>
</evidence>
<dbReference type="InterPro" id="IPR002828">
    <property type="entry name" value="SurE-like_Pase/nucleotidase"/>
</dbReference>
<comment type="subcellular location">
    <subcellularLocation>
        <location evidence="3 9">Cytoplasm</location>
    </subcellularLocation>
</comment>
<evidence type="ECO:0000313" key="11">
    <source>
        <dbReference type="EMBL" id="BBO89354.1"/>
    </source>
</evidence>
<dbReference type="AlphaFoldDB" id="A0A5K8ABD3"/>
<dbReference type="GO" id="GO:0008253">
    <property type="term" value="F:5'-nucleotidase activity"/>
    <property type="evidence" value="ECO:0007669"/>
    <property type="project" value="UniProtKB-UniRule"/>
</dbReference>
<dbReference type="NCBIfam" id="NF001490">
    <property type="entry name" value="PRK00346.1-4"/>
    <property type="match status" value="1"/>
</dbReference>
<evidence type="ECO:0000256" key="2">
    <source>
        <dbReference type="ARBA" id="ARBA00001946"/>
    </source>
</evidence>
<evidence type="ECO:0000256" key="7">
    <source>
        <dbReference type="ARBA" id="ARBA00022741"/>
    </source>
</evidence>
<comment type="function">
    <text evidence="9">Nucleotidase that shows phosphatase activity on nucleoside 5'-monophosphates.</text>
</comment>
<dbReference type="FunFam" id="3.40.1210.10:FF:000001">
    <property type="entry name" value="5'/3'-nucleotidase SurE"/>
    <property type="match status" value="1"/>
</dbReference>
<organism evidence="11 12">
    <name type="scientific">Desulfosarcina ovata subsp. ovata</name>
    <dbReference type="NCBI Taxonomy" id="2752305"/>
    <lineage>
        <taxon>Bacteria</taxon>
        <taxon>Pseudomonadati</taxon>
        <taxon>Thermodesulfobacteriota</taxon>
        <taxon>Desulfobacteria</taxon>
        <taxon>Desulfobacterales</taxon>
        <taxon>Desulfosarcinaceae</taxon>
        <taxon>Desulfosarcina</taxon>
    </lineage>
</organism>
<dbReference type="SUPFAM" id="SSF64167">
    <property type="entry name" value="SurE-like"/>
    <property type="match status" value="1"/>
</dbReference>
<dbReference type="GO" id="GO:0046872">
    <property type="term" value="F:metal ion binding"/>
    <property type="evidence" value="ECO:0007669"/>
    <property type="project" value="UniProtKB-UniRule"/>
</dbReference>
<evidence type="ECO:0000256" key="1">
    <source>
        <dbReference type="ARBA" id="ARBA00000815"/>
    </source>
</evidence>
<comment type="catalytic activity">
    <reaction evidence="1 9">
        <text>a ribonucleoside 5'-phosphate + H2O = a ribonucleoside + phosphate</text>
        <dbReference type="Rhea" id="RHEA:12484"/>
        <dbReference type="ChEBI" id="CHEBI:15377"/>
        <dbReference type="ChEBI" id="CHEBI:18254"/>
        <dbReference type="ChEBI" id="CHEBI:43474"/>
        <dbReference type="ChEBI" id="CHEBI:58043"/>
        <dbReference type="EC" id="3.1.3.5"/>
    </reaction>
</comment>
<dbReference type="GO" id="GO:0000166">
    <property type="term" value="F:nucleotide binding"/>
    <property type="evidence" value="ECO:0007669"/>
    <property type="project" value="UniProtKB-KW"/>
</dbReference>
<evidence type="ECO:0000256" key="5">
    <source>
        <dbReference type="ARBA" id="ARBA00022490"/>
    </source>
</evidence>
<protein>
    <recommendedName>
        <fullName evidence="9">5'-nucleotidase SurE</fullName>
        <ecNumber evidence="9">3.1.3.5</ecNumber>
    </recommendedName>
    <alternativeName>
        <fullName evidence="9">Nucleoside 5'-monophosphate phosphohydrolase</fullName>
    </alternativeName>
</protein>
<reference evidence="11 12" key="1">
    <citation type="submission" date="2019-11" db="EMBL/GenBank/DDBJ databases">
        <title>Comparative genomics of hydrocarbon-degrading Desulfosarcina strains.</title>
        <authorList>
            <person name="Watanabe M."/>
            <person name="Kojima H."/>
            <person name="Fukui M."/>
        </authorList>
    </citation>
    <scope>NUCLEOTIDE SEQUENCE [LARGE SCALE GENOMIC DNA]</scope>
    <source>
        <strain evidence="12">oXyS1</strain>
    </source>
</reference>
<evidence type="ECO:0000256" key="6">
    <source>
        <dbReference type="ARBA" id="ARBA00022723"/>
    </source>
</evidence>
<dbReference type="GO" id="GO:0005737">
    <property type="term" value="C:cytoplasm"/>
    <property type="evidence" value="ECO:0007669"/>
    <property type="project" value="UniProtKB-SubCell"/>
</dbReference>
<comment type="cofactor">
    <cofactor evidence="9">
        <name>a divalent metal cation</name>
        <dbReference type="ChEBI" id="CHEBI:60240"/>
    </cofactor>
    <text evidence="9">Binds 1 divalent metal cation per subunit.</text>
</comment>
<evidence type="ECO:0000256" key="8">
    <source>
        <dbReference type="ARBA" id="ARBA00022801"/>
    </source>
</evidence>
<dbReference type="EC" id="3.1.3.5" evidence="9"/>
<comment type="cofactor">
    <cofactor evidence="2">
        <name>Mg(2+)</name>
        <dbReference type="ChEBI" id="CHEBI:18420"/>
    </cofactor>
</comment>
<dbReference type="Gene3D" id="3.40.1210.10">
    <property type="entry name" value="Survival protein SurE-like phosphatase/nucleotidase"/>
    <property type="match status" value="1"/>
</dbReference>
<comment type="similarity">
    <text evidence="4 9">Belongs to the SurE nucleotidase family.</text>
</comment>
<dbReference type="InterPro" id="IPR036523">
    <property type="entry name" value="SurE-like_sf"/>
</dbReference>
<keyword evidence="5 9" id="KW-0963">Cytoplasm</keyword>
<dbReference type="Pfam" id="PF01975">
    <property type="entry name" value="SurE"/>
    <property type="match status" value="1"/>
</dbReference>
<evidence type="ECO:0000256" key="3">
    <source>
        <dbReference type="ARBA" id="ARBA00004496"/>
    </source>
</evidence>